<reference evidence="1" key="1">
    <citation type="submission" date="2021-01" db="EMBL/GenBank/DDBJ databases">
        <title>Phytophthora aleatoria, a newly-described species from Pinus radiata is distinct from Phytophthora cactorum isolates based on comparative genomics.</title>
        <authorList>
            <person name="Mcdougal R."/>
            <person name="Panda P."/>
            <person name="Williams N."/>
            <person name="Studholme D.J."/>
        </authorList>
    </citation>
    <scope>NUCLEOTIDE SEQUENCE</scope>
    <source>
        <strain evidence="1">NZFS 3830</strain>
    </source>
</reference>
<comment type="caution">
    <text evidence="1">The sequence shown here is derived from an EMBL/GenBank/DDBJ whole genome shotgun (WGS) entry which is preliminary data.</text>
</comment>
<evidence type="ECO:0000313" key="1">
    <source>
        <dbReference type="EMBL" id="KAG6949902.1"/>
    </source>
</evidence>
<organism evidence="1 2">
    <name type="scientific">Phytophthora cactorum</name>
    <dbReference type="NCBI Taxonomy" id="29920"/>
    <lineage>
        <taxon>Eukaryota</taxon>
        <taxon>Sar</taxon>
        <taxon>Stramenopiles</taxon>
        <taxon>Oomycota</taxon>
        <taxon>Peronosporomycetes</taxon>
        <taxon>Peronosporales</taxon>
        <taxon>Peronosporaceae</taxon>
        <taxon>Phytophthora</taxon>
    </lineage>
</organism>
<evidence type="ECO:0000313" key="2">
    <source>
        <dbReference type="Proteomes" id="UP000688947"/>
    </source>
</evidence>
<sequence>MPVPVRVHGKVGDIAETSRTNVDVKNATFSLEKSKTVRPDTNIYNKPGQASHQREFILLSERTYTLMVAAAHANHLRRSQRAWSFVVEVFAFAVKYRSGQVNRRVSNRTTKGPNTDTFAQAQYIDAMQEVDVIEEDHIYRTIGCVSVATPNSIWWSMFLSSEAL</sequence>
<accession>A0A8T1U191</accession>
<dbReference type="AlphaFoldDB" id="A0A8T1U191"/>
<gene>
    <name evidence="1" type="ORF">JG687_00014564</name>
</gene>
<name>A0A8T1U191_9STRA</name>
<dbReference type="Proteomes" id="UP000688947">
    <property type="component" value="Unassembled WGS sequence"/>
</dbReference>
<dbReference type="EMBL" id="JAENGZ010001191">
    <property type="protein sequence ID" value="KAG6949902.1"/>
    <property type="molecule type" value="Genomic_DNA"/>
</dbReference>
<proteinExistence type="predicted"/>
<protein>
    <submittedName>
        <fullName evidence="1">Uncharacterized protein</fullName>
    </submittedName>
</protein>